<accession>A0A9D3YL89</accession>
<organism evidence="1 2">
    <name type="scientific">Dreissena polymorpha</name>
    <name type="common">Zebra mussel</name>
    <name type="synonym">Mytilus polymorpha</name>
    <dbReference type="NCBI Taxonomy" id="45954"/>
    <lineage>
        <taxon>Eukaryota</taxon>
        <taxon>Metazoa</taxon>
        <taxon>Spiralia</taxon>
        <taxon>Lophotrochozoa</taxon>
        <taxon>Mollusca</taxon>
        <taxon>Bivalvia</taxon>
        <taxon>Autobranchia</taxon>
        <taxon>Heteroconchia</taxon>
        <taxon>Euheterodonta</taxon>
        <taxon>Imparidentia</taxon>
        <taxon>Neoheterodontei</taxon>
        <taxon>Myida</taxon>
        <taxon>Dreissenoidea</taxon>
        <taxon>Dreissenidae</taxon>
        <taxon>Dreissena</taxon>
    </lineage>
</organism>
<evidence type="ECO:0000313" key="2">
    <source>
        <dbReference type="Proteomes" id="UP000828390"/>
    </source>
</evidence>
<comment type="caution">
    <text evidence="1">The sequence shown here is derived from an EMBL/GenBank/DDBJ whole genome shotgun (WGS) entry which is preliminary data.</text>
</comment>
<sequence length="85" mass="9377">MLYVSPNEGHCGRFCAVGFCSAYTVDPVHCHDGRLPVVLPTVLGVDLDRLSCFALCLYDLDRLHCSTLGLDLLFGHVFVHCHVCL</sequence>
<proteinExistence type="predicted"/>
<dbReference type="Proteomes" id="UP000828390">
    <property type="component" value="Unassembled WGS sequence"/>
</dbReference>
<dbReference type="AlphaFoldDB" id="A0A9D3YL89"/>
<protein>
    <submittedName>
        <fullName evidence="1">Uncharacterized protein</fullName>
    </submittedName>
</protein>
<name>A0A9D3YL89_DREPO</name>
<dbReference type="EMBL" id="JAIWYP010000015">
    <property type="protein sequence ID" value="KAH3700898.1"/>
    <property type="molecule type" value="Genomic_DNA"/>
</dbReference>
<reference evidence="1" key="1">
    <citation type="journal article" date="2019" name="bioRxiv">
        <title>The Genome of the Zebra Mussel, Dreissena polymorpha: A Resource for Invasive Species Research.</title>
        <authorList>
            <person name="McCartney M.A."/>
            <person name="Auch B."/>
            <person name="Kono T."/>
            <person name="Mallez S."/>
            <person name="Zhang Y."/>
            <person name="Obille A."/>
            <person name="Becker A."/>
            <person name="Abrahante J.E."/>
            <person name="Garbe J."/>
            <person name="Badalamenti J.P."/>
            <person name="Herman A."/>
            <person name="Mangelson H."/>
            <person name="Liachko I."/>
            <person name="Sullivan S."/>
            <person name="Sone E.D."/>
            <person name="Koren S."/>
            <person name="Silverstein K.A.T."/>
            <person name="Beckman K.B."/>
            <person name="Gohl D.M."/>
        </authorList>
    </citation>
    <scope>NUCLEOTIDE SEQUENCE</scope>
    <source>
        <strain evidence="1">Duluth1</strain>
        <tissue evidence="1">Whole animal</tissue>
    </source>
</reference>
<keyword evidence="2" id="KW-1185">Reference proteome</keyword>
<gene>
    <name evidence="1" type="ORF">DPMN_075879</name>
</gene>
<evidence type="ECO:0000313" key="1">
    <source>
        <dbReference type="EMBL" id="KAH3700898.1"/>
    </source>
</evidence>
<reference evidence="1" key="2">
    <citation type="submission" date="2020-11" db="EMBL/GenBank/DDBJ databases">
        <authorList>
            <person name="McCartney M.A."/>
            <person name="Auch B."/>
            <person name="Kono T."/>
            <person name="Mallez S."/>
            <person name="Becker A."/>
            <person name="Gohl D.M."/>
            <person name="Silverstein K.A.T."/>
            <person name="Koren S."/>
            <person name="Bechman K.B."/>
            <person name="Herman A."/>
            <person name="Abrahante J.E."/>
            <person name="Garbe J."/>
        </authorList>
    </citation>
    <scope>NUCLEOTIDE SEQUENCE</scope>
    <source>
        <strain evidence="1">Duluth1</strain>
        <tissue evidence="1">Whole animal</tissue>
    </source>
</reference>